<dbReference type="Proteomes" id="UP000007468">
    <property type="component" value="Chromosome"/>
</dbReference>
<evidence type="ECO:0000256" key="1">
    <source>
        <dbReference type="SAM" id="Phobius"/>
    </source>
</evidence>
<gene>
    <name evidence="2" type="ordered locus">HMPREF0389_01739</name>
</gene>
<keyword evidence="1" id="KW-1133">Transmembrane helix</keyword>
<sequence length="50" mass="5687">MVTVIDTIVLDIVNVVYVASTRSVLFLLIHLVVLFVYCLASILMYLMGRR</sequence>
<dbReference type="KEGG" id="faa:HMPREF0389_01739"/>
<feature type="transmembrane region" description="Helical" evidence="1">
    <location>
        <begin position="24"/>
        <end position="46"/>
    </location>
</feature>
<dbReference type="HOGENOM" id="CLU_3118058_0_0_9"/>
<dbReference type="AlphaFoldDB" id="E8RK61"/>
<reference evidence="3" key="1">
    <citation type="submission" date="2010-12" db="EMBL/GenBank/DDBJ databases">
        <title>The genome sequence of Filifactor alocis strain ATCC 35896.</title>
        <authorList>
            <consortium name="The Broad Institute Genome Sequencing Platform"/>
            <person name="Ward D."/>
            <person name="Earl A."/>
            <person name="Feldgarden M."/>
            <person name="Young S.K."/>
            <person name="Gargeya S."/>
            <person name="Zeng Q."/>
            <person name="Alvarado L."/>
            <person name="Berlin A."/>
            <person name="Bochicchio J."/>
            <person name="Chapman S.B."/>
            <person name="Chen Z."/>
            <person name="Freedman E."/>
            <person name="Gellesch M."/>
            <person name="Goldberg J."/>
            <person name="Griggs A."/>
            <person name="Gujja S."/>
            <person name="Heilman E."/>
            <person name="Heiman D."/>
            <person name="Howarth C."/>
            <person name="Mehta T."/>
            <person name="Neiman D."/>
            <person name="Pearson M."/>
            <person name="Roberts A."/>
            <person name="Saif S."/>
            <person name="Shea T."/>
            <person name="Shenoy N."/>
            <person name="Sisk P."/>
            <person name="Stolte C."/>
            <person name="Sykes S."/>
            <person name="White J."/>
            <person name="Yandava C."/>
            <person name="Izard J."/>
            <person name="Blanton J.M."/>
            <person name="Baranova O.V."/>
            <person name="Tanner A.C."/>
            <person name="Dewhirst F.E."/>
            <person name="Haas B."/>
            <person name="Nusbaum C."/>
            <person name="Birren B."/>
        </authorList>
    </citation>
    <scope>NUCLEOTIDE SEQUENCE [LARGE SCALE GENOMIC DNA]</scope>
    <source>
        <strain evidence="3">ATCC 35896 / D40 B5</strain>
    </source>
</reference>
<evidence type="ECO:0000313" key="2">
    <source>
        <dbReference type="EMBL" id="ADW16184.1"/>
    </source>
</evidence>
<organism evidence="2 3">
    <name type="scientific">Filifactor alocis (strain ATCC 35896 / CCUG 47790 / D40 B5)</name>
    <name type="common">Fusobacterium alocis</name>
    <dbReference type="NCBI Taxonomy" id="546269"/>
    <lineage>
        <taxon>Bacteria</taxon>
        <taxon>Bacillati</taxon>
        <taxon>Bacillota</taxon>
        <taxon>Clostridia</taxon>
        <taxon>Peptostreptococcales</taxon>
        <taxon>Filifactoraceae</taxon>
        <taxon>Filifactor</taxon>
    </lineage>
</organism>
<accession>E8RK61</accession>
<keyword evidence="3" id="KW-1185">Reference proteome</keyword>
<name>E8RK61_FILAD</name>
<protein>
    <submittedName>
        <fullName evidence="2">Uncharacterized protein</fullName>
    </submittedName>
</protein>
<evidence type="ECO:0000313" key="3">
    <source>
        <dbReference type="Proteomes" id="UP000007468"/>
    </source>
</evidence>
<keyword evidence="1" id="KW-0472">Membrane</keyword>
<proteinExistence type="predicted"/>
<dbReference type="EMBL" id="CP002390">
    <property type="protein sequence ID" value="ADW16184.1"/>
    <property type="molecule type" value="Genomic_DNA"/>
</dbReference>
<keyword evidence="1" id="KW-0812">Transmembrane</keyword>